<dbReference type="AlphaFoldDB" id="A0A0P1FI71"/>
<reference evidence="2 3" key="1">
    <citation type="submission" date="2015-09" db="EMBL/GenBank/DDBJ databases">
        <authorList>
            <consortium name="Swine Surveillance"/>
        </authorList>
    </citation>
    <scope>NUCLEOTIDE SEQUENCE [LARGE SCALE GENOMIC DNA]</scope>
    <source>
        <strain evidence="2 3">CECT 5294</strain>
    </source>
</reference>
<evidence type="ECO:0000313" key="3">
    <source>
        <dbReference type="Proteomes" id="UP000051298"/>
    </source>
</evidence>
<dbReference type="PROSITE" id="PS51688">
    <property type="entry name" value="ICA"/>
    <property type="match status" value="1"/>
</dbReference>
<accession>A0A0P1FI71</accession>
<name>A0A0P1FI71_9RHOB</name>
<dbReference type="EMBL" id="CYRX01000025">
    <property type="protein sequence ID" value="CUH60220.1"/>
    <property type="molecule type" value="Genomic_DNA"/>
</dbReference>
<evidence type="ECO:0000313" key="2">
    <source>
        <dbReference type="EMBL" id="CUH60220.1"/>
    </source>
</evidence>
<dbReference type="InterPro" id="IPR030392">
    <property type="entry name" value="S74_ICA"/>
</dbReference>
<gene>
    <name evidence="2" type="ORF">THS5294_01509</name>
</gene>
<feature type="domain" description="Peptidase S74" evidence="1">
    <location>
        <begin position="109"/>
        <end position="196"/>
    </location>
</feature>
<protein>
    <recommendedName>
        <fullName evidence="1">Peptidase S74 domain-containing protein</fullName>
    </recommendedName>
</protein>
<evidence type="ECO:0000259" key="1">
    <source>
        <dbReference type="PROSITE" id="PS51688"/>
    </source>
</evidence>
<dbReference type="RefSeq" id="WP_058123243.1">
    <property type="nucleotide sequence ID" value="NZ_CYRX01000025.1"/>
</dbReference>
<dbReference type="Pfam" id="PF13884">
    <property type="entry name" value="Peptidase_S74"/>
    <property type="match status" value="1"/>
</dbReference>
<dbReference type="Proteomes" id="UP000051298">
    <property type="component" value="Unassembled WGS sequence"/>
</dbReference>
<proteinExistence type="predicted"/>
<organism evidence="2 3">
    <name type="scientific">Thalassobacter stenotrophicus</name>
    <dbReference type="NCBI Taxonomy" id="266809"/>
    <lineage>
        <taxon>Bacteria</taxon>
        <taxon>Pseudomonadati</taxon>
        <taxon>Pseudomonadota</taxon>
        <taxon>Alphaproteobacteria</taxon>
        <taxon>Rhodobacterales</taxon>
        <taxon>Roseobacteraceae</taxon>
        <taxon>Thalassobacter</taxon>
    </lineage>
</organism>
<sequence length="197" mass="20980">MASTIKMRRSAVPGKVPTTSQLELGELAVNTHDGKMFFKRNVSGTETIVDATPPPLSSQDVFNRVKGLDGAGSGLDADLLDGKQGADFAQLSGATFSGVVTAPNFVSSSDVRLKSDIAEITDALEKVKRLTGATFLMNDRAGRQMGLIAQDVEAVAPEAVFEVDDLLRVAYGSLVGLLVEAIKELSSEFEKFKEDAR</sequence>